<feature type="binding site" evidence="13">
    <location>
        <position position="218"/>
    </location>
    <ligand>
        <name>substrate</name>
    </ligand>
</feature>
<dbReference type="EC" id="2.4.2.19" evidence="5"/>
<dbReference type="PANTHER" id="PTHR32179">
    <property type="entry name" value="NICOTINATE-NUCLEOTIDE PYROPHOSPHORYLASE [CARBOXYLATING]"/>
    <property type="match status" value="1"/>
</dbReference>
<dbReference type="GO" id="GO:0004514">
    <property type="term" value="F:nicotinate-nucleotide diphosphorylase (carboxylating) activity"/>
    <property type="evidence" value="ECO:0007669"/>
    <property type="project" value="UniProtKB-EC"/>
</dbReference>
<dbReference type="UniPathway" id="UPA00253">
    <property type="reaction ID" value="UER00331"/>
</dbReference>
<dbReference type="InterPro" id="IPR002638">
    <property type="entry name" value="Quinolinate_PRibosylTrfase_C"/>
</dbReference>
<evidence type="ECO:0000259" key="14">
    <source>
        <dbReference type="Pfam" id="PF01729"/>
    </source>
</evidence>
<comment type="similarity">
    <text evidence="3 12">Belongs to the NadC/ModD family.</text>
</comment>
<evidence type="ECO:0000256" key="10">
    <source>
        <dbReference type="ARBA" id="ARBA00047445"/>
    </source>
</evidence>
<feature type="binding site" evidence="13">
    <location>
        <begin position="263"/>
        <end position="265"/>
    </location>
    <ligand>
        <name>substrate</name>
    </ligand>
</feature>
<dbReference type="EMBL" id="FYEW01000002">
    <property type="protein sequence ID" value="SNC76739.1"/>
    <property type="molecule type" value="Genomic_DNA"/>
</dbReference>
<dbReference type="AlphaFoldDB" id="A0A212UES2"/>
<evidence type="ECO:0000256" key="9">
    <source>
        <dbReference type="ARBA" id="ARBA00033102"/>
    </source>
</evidence>
<dbReference type="InterPro" id="IPR036068">
    <property type="entry name" value="Nicotinate_pribotase-like_C"/>
</dbReference>
<reference evidence="17" key="1">
    <citation type="submission" date="2017-06" db="EMBL/GenBank/DDBJ databases">
        <authorList>
            <person name="Varghese N."/>
            <person name="Submissions S."/>
        </authorList>
    </citation>
    <scope>NUCLEOTIDE SEQUENCE [LARGE SCALE GENOMIC DNA]</scope>
    <source>
        <strain evidence="17">DSM 11116</strain>
    </source>
</reference>
<feature type="domain" description="Quinolinate phosphoribosyl transferase C-terminal" evidence="14">
    <location>
        <begin position="130"/>
        <end position="299"/>
    </location>
</feature>
<dbReference type="NCBIfam" id="TIGR00078">
    <property type="entry name" value="nadC"/>
    <property type="match status" value="1"/>
</dbReference>
<comment type="catalytic activity">
    <reaction evidence="10">
        <text>nicotinate beta-D-ribonucleotide + CO2 + diphosphate = quinolinate + 5-phospho-alpha-D-ribose 1-diphosphate + 2 H(+)</text>
        <dbReference type="Rhea" id="RHEA:12733"/>
        <dbReference type="ChEBI" id="CHEBI:15378"/>
        <dbReference type="ChEBI" id="CHEBI:16526"/>
        <dbReference type="ChEBI" id="CHEBI:29959"/>
        <dbReference type="ChEBI" id="CHEBI:33019"/>
        <dbReference type="ChEBI" id="CHEBI:57502"/>
        <dbReference type="ChEBI" id="CHEBI:58017"/>
        <dbReference type="EC" id="2.4.2.19"/>
    </reaction>
</comment>
<dbReference type="CDD" id="cd01572">
    <property type="entry name" value="QPRTase"/>
    <property type="match status" value="1"/>
</dbReference>
<feature type="binding site" evidence="13">
    <location>
        <position position="175"/>
    </location>
    <ligand>
        <name>substrate</name>
    </ligand>
</feature>
<name>A0A212UES2_9BACT</name>
<dbReference type="InterPro" id="IPR022412">
    <property type="entry name" value="Quinolinate_PRibosylTrfase_N"/>
</dbReference>
<evidence type="ECO:0000256" key="13">
    <source>
        <dbReference type="PIRSR" id="PIRSR006250-1"/>
    </source>
</evidence>
<dbReference type="InterPro" id="IPR027277">
    <property type="entry name" value="NadC/ModD"/>
</dbReference>
<feature type="domain" description="Quinolinate phosphoribosyl transferase N-terminal" evidence="15">
    <location>
        <begin position="44"/>
        <end position="128"/>
    </location>
</feature>
<dbReference type="GO" id="GO:0034213">
    <property type="term" value="P:quinolinate catabolic process"/>
    <property type="evidence" value="ECO:0007669"/>
    <property type="project" value="TreeGrafter"/>
</dbReference>
<keyword evidence="8 12" id="KW-0808">Transferase</keyword>
<dbReference type="Pfam" id="PF02749">
    <property type="entry name" value="QRPTase_N"/>
    <property type="match status" value="1"/>
</dbReference>
<evidence type="ECO:0000256" key="1">
    <source>
        <dbReference type="ARBA" id="ARBA00003237"/>
    </source>
</evidence>
<dbReference type="FunFam" id="3.90.1170.20:FF:000001">
    <property type="entry name" value="Nicotinate-nucleotide diphosphorylase (Carboxylating)"/>
    <property type="match status" value="1"/>
</dbReference>
<comment type="pathway">
    <text evidence="2">Cofactor biosynthesis; NAD(+) biosynthesis; nicotinate D-ribonucleotide from quinolinate: step 1/1.</text>
</comment>
<accession>A0A212UES2</accession>
<proteinExistence type="inferred from homology"/>
<dbReference type="InterPro" id="IPR004393">
    <property type="entry name" value="NadC"/>
</dbReference>
<evidence type="ECO:0000256" key="8">
    <source>
        <dbReference type="ARBA" id="ARBA00022679"/>
    </source>
</evidence>
<evidence type="ECO:0000256" key="11">
    <source>
        <dbReference type="ARBA" id="ARBA00069173"/>
    </source>
</evidence>
<keyword evidence="17" id="KW-1185">Reference proteome</keyword>
<comment type="function">
    <text evidence="1">Involved in the catabolism of quinolinic acid (QA).</text>
</comment>
<comment type="subunit">
    <text evidence="4">Hexamer formed by 3 homodimers.</text>
</comment>
<dbReference type="Pfam" id="PF01729">
    <property type="entry name" value="QRPTase_C"/>
    <property type="match status" value="1"/>
</dbReference>
<feature type="binding site" evidence="13">
    <location>
        <begin position="151"/>
        <end position="153"/>
    </location>
    <ligand>
        <name>substrate</name>
    </ligand>
</feature>
<dbReference type="GO" id="GO:0009435">
    <property type="term" value="P:NAD+ biosynthetic process"/>
    <property type="evidence" value="ECO:0007669"/>
    <property type="project" value="UniProtKB-UniPathway"/>
</dbReference>
<feature type="binding site" evidence="13">
    <location>
        <position position="240"/>
    </location>
    <ligand>
        <name>substrate</name>
    </ligand>
</feature>
<dbReference type="PANTHER" id="PTHR32179:SF3">
    <property type="entry name" value="NICOTINATE-NUCLEOTIDE PYROPHOSPHORYLASE [CARBOXYLATING]"/>
    <property type="match status" value="1"/>
</dbReference>
<keyword evidence="6" id="KW-0662">Pyridine nucleotide biosynthesis</keyword>
<dbReference type="InterPro" id="IPR037128">
    <property type="entry name" value="Quinolinate_PRibosylTase_N_sf"/>
</dbReference>
<evidence type="ECO:0000313" key="16">
    <source>
        <dbReference type="EMBL" id="SNC76739.1"/>
    </source>
</evidence>
<dbReference type="Gene3D" id="3.90.1170.20">
    <property type="entry name" value="Quinolinate phosphoribosyl transferase, N-terminal domain"/>
    <property type="match status" value="1"/>
</dbReference>
<evidence type="ECO:0000313" key="17">
    <source>
        <dbReference type="Proteomes" id="UP000198131"/>
    </source>
</evidence>
<evidence type="ECO:0000256" key="6">
    <source>
        <dbReference type="ARBA" id="ARBA00022642"/>
    </source>
</evidence>
<dbReference type="Gene3D" id="3.20.20.70">
    <property type="entry name" value="Aldolase class I"/>
    <property type="match status" value="1"/>
</dbReference>
<dbReference type="SUPFAM" id="SSF54675">
    <property type="entry name" value="Nicotinate/Quinolinate PRTase N-terminal domain-like"/>
    <property type="match status" value="1"/>
</dbReference>
<dbReference type="PIRSF" id="PIRSF006250">
    <property type="entry name" value="NadC_ModD"/>
    <property type="match status" value="1"/>
</dbReference>
<gene>
    <name evidence="16" type="ORF">SAMN06265337_3538</name>
</gene>
<evidence type="ECO:0000256" key="4">
    <source>
        <dbReference type="ARBA" id="ARBA00011218"/>
    </source>
</evidence>
<feature type="binding site" evidence="13">
    <location>
        <position position="185"/>
    </location>
    <ligand>
        <name>substrate</name>
    </ligand>
</feature>
<evidence type="ECO:0000256" key="7">
    <source>
        <dbReference type="ARBA" id="ARBA00022676"/>
    </source>
</evidence>
<dbReference type="Proteomes" id="UP000198131">
    <property type="component" value="Unassembled WGS sequence"/>
</dbReference>
<protein>
    <recommendedName>
        <fullName evidence="11">Probable nicotinate-nucleotide pyrophosphorylase [carboxylating]</fullName>
        <ecNumber evidence="5">2.4.2.19</ecNumber>
    </recommendedName>
    <alternativeName>
        <fullName evidence="9">Quinolinate phosphoribosyltransferase [decarboxylating]</fullName>
    </alternativeName>
</protein>
<sequence length="301" mass="32536">MVQGCNRAVFCYFCPVQTPPYLTPEALSAFIRTALAEDIGDGDHSTLASIPADARNRAQLLVKDAGVLAGVELAHFIFREVDPELHVTQLLSDGARVQHGDVAFTVEGCARSILTAERLVLNCMQRMSGIATQTAHLTGLLAGTKARLLDTRKTTPNFRLCEKWAVLIGGGVNHRYGLFDMIMLKDNHVDYAGGIRPAIEATHQYLAKTGRKLAIEVETRTISEVQQVLEVGGIDRIMLDNMGPTQLREAVALVAGRYPLEASGGITEQTIAEVAATGVDFISVGALTYSVRSLDLSLKAF</sequence>
<keyword evidence="7 12" id="KW-0328">Glycosyltransferase</keyword>
<evidence type="ECO:0000256" key="12">
    <source>
        <dbReference type="PIRNR" id="PIRNR006250"/>
    </source>
</evidence>
<dbReference type="FunFam" id="3.20.20.70:FF:000030">
    <property type="entry name" value="Nicotinate-nucleotide pyrophosphorylase, carboxylating"/>
    <property type="match status" value="1"/>
</dbReference>
<feature type="binding site" evidence="13">
    <location>
        <begin position="284"/>
        <end position="286"/>
    </location>
    <ligand>
        <name>substrate</name>
    </ligand>
</feature>
<feature type="binding site" evidence="13">
    <location>
        <position position="118"/>
    </location>
    <ligand>
        <name>substrate</name>
    </ligand>
</feature>
<organism evidence="16 17">
    <name type="scientific">Hymenobacter gelipurpurascens</name>
    <dbReference type="NCBI Taxonomy" id="89968"/>
    <lineage>
        <taxon>Bacteria</taxon>
        <taxon>Pseudomonadati</taxon>
        <taxon>Bacteroidota</taxon>
        <taxon>Cytophagia</taxon>
        <taxon>Cytophagales</taxon>
        <taxon>Hymenobacteraceae</taxon>
        <taxon>Hymenobacter</taxon>
    </lineage>
</organism>
<dbReference type="GO" id="GO:0005737">
    <property type="term" value="C:cytoplasm"/>
    <property type="evidence" value="ECO:0007669"/>
    <property type="project" value="TreeGrafter"/>
</dbReference>
<evidence type="ECO:0000256" key="5">
    <source>
        <dbReference type="ARBA" id="ARBA00011944"/>
    </source>
</evidence>
<dbReference type="SUPFAM" id="SSF51690">
    <property type="entry name" value="Nicotinate/Quinolinate PRTase C-terminal domain-like"/>
    <property type="match status" value="1"/>
</dbReference>
<dbReference type="InterPro" id="IPR013785">
    <property type="entry name" value="Aldolase_TIM"/>
</dbReference>
<evidence type="ECO:0000256" key="3">
    <source>
        <dbReference type="ARBA" id="ARBA00009400"/>
    </source>
</evidence>
<evidence type="ECO:0000259" key="15">
    <source>
        <dbReference type="Pfam" id="PF02749"/>
    </source>
</evidence>
<evidence type="ECO:0000256" key="2">
    <source>
        <dbReference type="ARBA" id="ARBA00004893"/>
    </source>
</evidence>